<organism evidence="1 2">
    <name type="scientific">Candidatus Colwellbacteria bacterium RIFCSPLOWO2_01_FULL_48_10</name>
    <dbReference type="NCBI Taxonomy" id="1797690"/>
    <lineage>
        <taxon>Bacteria</taxon>
        <taxon>Candidatus Colwelliibacteriota</taxon>
    </lineage>
</organism>
<dbReference type="AlphaFoldDB" id="A0A1G1Z659"/>
<name>A0A1G1Z659_9BACT</name>
<sequence length="65" mass="7647">MNNKESLAEDIEFLQLIQGALKITYEKDFSIKQIQEAYLIAELTTAIFRDSLEKIYREKYGSKQK</sequence>
<protein>
    <submittedName>
        <fullName evidence="1">Uncharacterized protein</fullName>
    </submittedName>
</protein>
<comment type="caution">
    <text evidence="1">The sequence shown here is derived from an EMBL/GenBank/DDBJ whole genome shotgun (WGS) entry which is preliminary data.</text>
</comment>
<evidence type="ECO:0000313" key="1">
    <source>
        <dbReference type="EMBL" id="OGY59929.1"/>
    </source>
</evidence>
<accession>A0A1G1Z659</accession>
<dbReference type="Proteomes" id="UP000178744">
    <property type="component" value="Unassembled WGS sequence"/>
</dbReference>
<evidence type="ECO:0000313" key="2">
    <source>
        <dbReference type="Proteomes" id="UP000178744"/>
    </source>
</evidence>
<proteinExistence type="predicted"/>
<reference evidence="1 2" key="1">
    <citation type="journal article" date="2016" name="Nat. Commun.">
        <title>Thousands of microbial genomes shed light on interconnected biogeochemical processes in an aquifer system.</title>
        <authorList>
            <person name="Anantharaman K."/>
            <person name="Brown C.T."/>
            <person name="Hug L.A."/>
            <person name="Sharon I."/>
            <person name="Castelle C.J."/>
            <person name="Probst A.J."/>
            <person name="Thomas B.C."/>
            <person name="Singh A."/>
            <person name="Wilkins M.J."/>
            <person name="Karaoz U."/>
            <person name="Brodie E.L."/>
            <person name="Williams K.H."/>
            <person name="Hubbard S.S."/>
            <person name="Banfield J.F."/>
        </authorList>
    </citation>
    <scope>NUCLEOTIDE SEQUENCE [LARGE SCALE GENOMIC DNA]</scope>
</reference>
<dbReference type="EMBL" id="MHIY01000012">
    <property type="protein sequence ID" value="OGY59929.1"/>
    <property type="molecule type" value="Genomic_DNA"/>
</dbReference>
<dbReference type="STRING" id="1797690.A3B23_02145"/>
<gene>
    <name evidence="1" type="ORF">A3B23_02145</name>
</gene>